<dbReference type="GO" id="GO:0005886">
    <property type="term" value="C:plasma membrane"/>
    <property type="evidence" value="ECO:0007669"/>
    <property type="project" value="TreeGrafter"/>
</dbReference>
<dbReference type="Pfam" id="PF02518">
    <property type="entry name" value="HATPase_c"/>
    <property type="match status" value="1"/>
</dbReference>
<dbReference type="SUPFAM" id="SSF55874">
    <property type="entry name" value="ATPase domain of HSP90 chaperone/DNA topoisomerase II/histidine kinase"/>
    <property type="match status" value="1"/>
</dbReference>
<reference evidence="12" key="1">
    <citation type="submission" date="2021-10" db="EMBL/GenBank/DDBJ databases">
        <title>Anaerobic single-cell dispensing facilitates the cultivation of human gut bacteria.</title>
        <authorList>
            <person name="Afrizal A."/>
        </authorList>
    </citation>
    <scope>NUCLEOTIDE SEQUENCE</scope>
    <source>
        <strain evidence="12">CLA-AA-H204</strain>
    </source>
</reference>
<accession>A0AAW4WER6</accession>
<dbReference type="SUPFAM" id="SSF47384">
    <property type="entry name" value="Homodimeric domain of signal transducing histidine kinase"/>
    <property type="match status" value="1"/>
</dbReference>
<dbReference type="PANTHER" id="PTHR43047:SF72">
    <property type="entry name" value="OSMOSENSING HISTIDINE PROTEIN KINASE SLN1"/>
    <property type="match status" value="1"/>
</dbReference>
<feature type="domain" description="Response regulatory" evidence="11">
    <location>
        <begin position="603"/>
        <end position="724"/>
    </location>
</feature>
<dbReference type="SMART" id="SM00448">
    <property type="entry name" value="REC"/>
    <property type="match status" value="1"/>
</dbReference>
<dbReference type="SUPFAM" id="SSF52172">
    <property type="entry name" value="CheY-like"/>
    <property type="match status" value="1"/>
</dbReference>
<dbReference type="SMART" id="SM00388">
    <property type="entry name" value="HisKA"/>
    <property type="match status" value="1"/>
</dbReference>
<dbReference type="AlphaFoldDB" id="A0AAW4WER6"/>
<dbReference type="InterPro" id="IPR003594">
    <property type="entry name" value="HATPase_dom"/>
</dbReference>
<dbReference type="RefSeq" id="WP_227710728.1">
    <property type="nucleotide sequence ID" value="NZ_JAJEQW010000018.1"/>
</dbReference>
<evidence type="ECO:0000313" key="13">
    <source>
        <dbReference type="Proteomes" id="UP001198893"/>
    </source>
</evidence>
<dbReference type="EC" id="2.7.13.3" evidence="2"/>
<keyword evidence="6" id="KW-0418">Kinase</keyword>
<dbReference type="CDD" id="cd00082">
    <property type="entry name" value="HisKA"/>
    <property type="match status" value="1"/>
</dbReference>
<dbReference type="InterPro" id="IPR011006">
    <property type="entry name" value="CheY-like_superfamily"/>
</dbReference>
<dbReference type="CDD" id="cd17546">
    <property type="entry name" value="REC_hyHK_CKI1_RcsC-like"/>
    <property type="match status" value="1"/>
</dbReference>
<dbReference type="PROSITE" id="PS50109">
    <property type="entry name" value="HIS_KIN"/>
    <property type="match status" value="1"/>
</dbReference>
<dbReference type="Gene3D" id="1.10.287.130">
    <property type="match status" value="1"/>
</dbReference>
<dbReference type="GO" id="GO:0009927">
    <property type="term" value="F:histidine phosphotransfer kinase activity"/>
    <property type="evidence" value="ECO:0007669"/>
    <property type="project" value="TreeGrafter"/>
</dbReference>
<evidence type="ECO:0000256" key="4">
    <source>
        <dbReference type="ARBA" id="ARBA00022553"/>
    </source>
</evidence>
<dbReference type="InterPro" id="IPR036890">
    <property type="entry name" value="HATPase_C_sf"/>
</dbReference>
<dbReference type="Gene3D" id="3.30.565.10">
    <property type="entry name" value="Histidine kinase-like ATPase, C-terminal domain"/>
    <property type="match status" value="1"/>
</dbReference>
<comment type="function">
    <text evidence="8">May play the central regulatory role in sporulation. It may be an element of the effector pathway responsible for the activation of sporulation genes in response to nutritional stress. Spo0A may act in concert with spo0H (a sigma factor) to control the expression of some genes that are critical to the sporulation process.</text>
</comment>
<evidence type="ECO:0000313" key="12">
    <source>
        <dbReference type="EMBL" id="MCC2243246.1"/>
    </source>
</evidence>
<dbReference type="SMART" id="SM00387">
    <property type="entry name" value="HATPase_c"/>
    <property type="match status" value="1"/>
</dbReference>
<dbReference type="Gene3D" id="3.40.50.2300">
    <property type="match status" value="1"/>
</dbReference>
<keyword evidence="4 9" id="KW-0597">Phosphoprotein</keyword>
<evidence type="ECO:0000256" key="2">
    <source>
        <dbReference type="ARBA" id="ARBA00012438"/>
    </source>
</evidence>
<evidence type="ECO:0000256" key="7">
    <source>
        <dbReference type="ARBA" id="ARBA00023012"/>
    </source>
</evidence>
<dbReference type="PROSITE" id="PS50110">
    <property type="entry name" value="RESPONSE_REGULATORY"/>
    <property type="match status" value="1"/>
</dbReference>
<evidence type="ECO:0000256" key="1">
    <source>
        <dbReference type="ARBA" id="ARBA00000085"/>
    </source>
</evidence>
<sequence length="733" mass="82438">MKSNKNKPFRLRFFWPFSIFLGILFFLLVFFTSANDDIESTEEHLADTVNYLKKQCSTYSNLNLASETKSLMRIIECCQQAAHNISTDNCLHGTTSMEKASMEEFTKEFYITGIIFLDETGTVTSEYCTDSIGSAGLTDTLEKEVLLDVAIHPEKTYSSRINCEDGSYIDLAAVGRTDTSGIIVTYYHTPLDYIESYSISFQNLLSGYSISRNSTIVITSGDKVIASNEEKLEGTDINDIEVLQNINKKAVSGQMVHVHNTVSSPKHVFGMLDQGQNYYIYVYLPEHAVFETTPRKVFYYMFSYICLLLIFQMLRWRTDQSYQKAQLKKDKLYQESLKEAAQKAESANLAKTEFLQRMSHDIRTPINGIRGMVEIAGHYKDNPVKQQECLGKIREASGLLLELVNEVLDMGKLESGEIVLESRPFHVLHLVNDITTIIEKQAAERGIEIISEVPSVQHPCLIGSPIHIKRLLMNIVSNAVKYNKENGKVILSCHEVRFTEDTAWIEFTCSDTGIGMSKEFQEHLFEPFTQESHDARSTYNGTGLGMAIVKNLLDKMGGTIDFSSEKDVGTTYRITIPFCIDHNAASTSEAETSDEEISLSGYHILLAEDNLLNLEIAEFILTDAGAVVTKACNGEEALQLFMEASPYEYDIILMDIMMPVMDGYQATRAIRSLDRPDAKTIPILAMTANAFAEDRQKTYAAGMDEHLTKPLDTELLLKTIAKYTPEKKAPMTP</sequence>
<dbReference type="Pfam" id="PF00512">
    <property type="entry name" value="HisKA"/>
    <property type="match status" value="1"/>
</dbReference>
<evidence type="ECO:0000256" key="9">
    <source>
        <dbReference type="PROSITE-ProRule" id="PRU00169"/>
    </source>
</evidence>
<proteinExistence type="predicted"/>
<comment type="catalytic activity">
    <reaction evidence="1">
        <text>ATP + protein L-histidine = ADP + protein N-phospho-L-histidine.</text>
        <dbReference type="EC" id="2.7.13.3"/>
    </reaction>
</comment>
<protein>
    <recommendedName>
        <fullName evidence="3">Stage 0 sporulation protein A homolog</fullName>
        <ecNumber evidence="2">2.7.13.3</ecNumber>
    </recommendedName>
</protein>
<dbReference type="PANTHER" id="PTHR43047">
    <property type="entry name" value="TWO-COMPONENT HISTIDINE PROTEIN KINASE"/>
    <property type="match status" value="1"/>
</dbReference>
<dbReference type="InterPro" id="IPR003661">
    <property type="entry name" value="HisK_dim/P_dom"/>
</dbReference>
<dbReference type="InterPro" id="IPR036097">
    <property type="entry name" value="HisK_dim/P_sf"/>
</dbReference>
<dbReference type="EMBL" id="JAJEQW010000018">
    <property type="protein sequence ID" value="MCC2243246.1"/>
    <property type="molecule type" value="Genomic_DNA"/>
</dbReference>
<dbReference type="PRINTS" id="PR00344">
    <property type="entry name" value="BCTRLSENSOR"/>
</dbReference>
<dbReference type="GO" id="GO:0000155">
    <property type="term" value="F:phosphorelay sensor kinase activity"/>
    <property type="evidence" value="ECO:0007669"/>
    <property type="project" value="InterPro"/>
</dbReference>
<name>A0AAW4WER6_9FIRM</name>
<dbReference type="InterPro" id="IPR005467">
    <property type="entry name" value="His_kinase_dom"/>
</dbReference>
<dbReference type="Pfam" id="PF00072">
    <property type="entry name" value="Response_reg"/>
    <property type="match status" value="1"/>
</dbReference>
<evidence type="ECO:0000256" key="8">
    <source>
        <dbReference type="ARBA" id="ARBA00024867"/>
    </source>
</evidence>
<dbReference type="InterPro" id="IPR001789">
    <property type="entry name" value="Sig_transdc_resp-reg_receiver"/>
</dbReference>
<organism evidence="12 13">
    <name type="scientific">Roseburia amylophila</name>
    <dbReference type="NCBI Taxonomy" id="2981794"/>
    <lineage>
        <taxon>Bacteria</taxon>
        <taxon>Bacillati</taxon>
        <taxon>Bacillota</taxon>
        <taxon>Clostridia</taxon>
        <taxon>Lachnospirales</taxon>
        <taxon>Lachnospiraceae</taxon>
        <taxon>Roseburia</taxon>
    </lineage>
</organism>
<comment type="caution">
    <text evidence="12">The sequence shown here is derived from an EMBL/GenBank/DDBJ whole genome shotgun (WGS) entry which is preliminary data.</text>
</comment>
<feature type="domain" description="Histidine kinase" evidence="10">
    <location>
        <begin position="357"/>
        <end position="580"/>
    </location>
</feature>
<evidence type="ECO:0000256" key="6">
    <source>
        <dbReference type="ARBA" id="ARBA00022777"/>
    </source>
</evidence>
<dbReference type="InterPro" id="IPR004358">
    <property type="entry name" value="Sig_transdc_His_kin-like_C"/>
</dbReference>
<gene>
    <name evidence="12" type="ORF">LKD47_13265</name>
</gene>
<evidence type="ECO:0000256" key="5">
    <source>
        <dbReference type="ARBA" id="ARBA00022679"/>
    </source>
</evidence>
<evidence type="ECO:0000259" key="10">
    <source>
        <dbReference type="PROSITE" id="PS50109"/>
    </source>
</evidence>
<keyword evidence="7" id="KW-0902">Two-component regulatory system</keyword>
<feature type="modified residue" description="4-aspartylphosphate" evidence="9">
    <location>
        <position position="655"/>
    </location>
</feature>
<keyword evidence="5" id="KW-0808">Transferase</keyword>
<dbReference type="Proteomes" id="UP001198893">
    <property type="component" value="Unassembled WGS sequence"/>
</dbReference>
<evidence type="ECO:0000259" key="11">
    <source>
        <dbReference type="PROSITE" id="PS50110"/>
    </source>
</evidence>
<evidence type="ECO:0000256" key="3">
    <source>
        <dbReference type="ARBA" id="ARBA00018672"/>
    </source>
</evidence>